<dbReference type="Pfam" id="PF13197">
    <property type="entry name" value="DUF4013"/>
    <property type="match status" value="1"/>
</dbReference>
<comment type="caution">
    <text evidence="2">The sequence shown here is derived from an EMBL/GenBank/DDBJ whole genome shotgun (WGS) entry which is preliminary data.</text>
</comment>
<name>A0A6B0T423_9EURY</name>
<feature type="transmembrane region" description="Helical" evidence="1">
    <location>
        <begin position="72"/>
        <end position="96"/>
    </location>
</feature>
<organism evidence="2 3">
    <name type="scientific">Halobaculum saliterrae</name>
    <dbReference type="NCBI Taxonomy" id="2073113"/>
    <lineage>
        <taxon>Archaea</taxon>
        <taxon>Methanobacteriati</taxon>
        <taxon>Methanobacteriota</taxon>
        <taxon>Stenosarchaea group</taxon>
        <taxon>Halobacteria</taxon>
        <taxon>Halobacteriales</taxon>
        <taxon>Haloferacaceae</taxon>
        <taxon>Halobaculum</taxon>
    </lineage>
</organism>
<evidence type="ECO:0000313" key="2">
    <source>
        <dbReference type="EMBL" id="MXR43321.1"/>
    </source>
</evidence>
<keyword evidence="1" id="KW-0472">Membrane</keyword>
<dbReference type="EMBL" id="WUUS01000017">
    <property type="protein sequence ID" value="MXR43321.1"/>
    <property type="molecule type" value="Genomic_DNA"/>
</dbReference>
<dbReference type="InterPro" id="IPR025098">
    <property type="entry name" value="DUF4013"/>
</dbReference>
<evidence type="ECO:0000313" key="3">
    <source>
        <dbReference type="Proteomes" id="UP000437065"/>
    </source>
</evidence>
<accession>A0A6B0T423</accession>
<sequence length="240" mass="24676">MLEDALGYPLRTDDRVATLIVGGALIVASVFVLPAFVLQGYLLRVLRSAATGERSAPSFTDWGELFVDGLKLVVVQAAFGFVISIPIVAAIVAFLLGGVTGSEAGVAAFGTVSLLLVLLATLLSILVAYVLPAAMTNFALAGELRGAFDVEALREAALSGRYLVGVLFGVVLGGVINLVAGPLALLLIGVPALFYGQVVTYYCFGRGFAEATSADAIAPDAETDVDADSDASSTARSDTL</sequence>
<keyword evidence="3" id="KW-1185">Reference proteome</keyword>
<dbReference type="Proteomes" id="UP000437065">
    <property type="component" value="Unassembled WGS sequence"/>
</dbReference>
<keyword evidence="1" id="KW-1133">Transmembrane helix</keyword>
<gene>
    <name evidence="2" type="ORF">GRX01_18525</name>
</gene>
<feature type="transmembrane region" description="Helical" evidence="1">
    <location>
        <begin position="186"/>
        <end position="204"/>
    </location>
</feature>
<keyword evidence="1" id="KW-0812">Transmembrane</keyword>
<evidence type="ECO:0000256" key="1">
    <source>
        <dbReference type="SAM" id="Phobius"/>
    </source>
</evidence>
<feature type="transmembrane region" description="Helical" evidence="1">
    <location>
        <begin position="16"/>
        <end position="38"/>
    </location>
</feature>
<reference evidence="2 3" key="1">
    <citation type="submission" date="2019-12" db="EMBL/GenBank/DDBJ databases">
        <title>Isolation and characterization of three novel carbon monoxide-oxidizing members of Halobacteria from salione crusts and soils.</title>
        <authorList>
            <person name="Myers M.R."/>
            <person name="King G.M."/>
        </authorList>
    </citation>
    <scope>NUCLEOTIDE SEQUENCE [LARGE SCALE GENOMIC DNA]</scope>
    <source>
        <strain evidence="2 3">WSA2</strain>
    </source>
</reference>
<feature type="transmembrane region" description="Helical" evidence="1">
    <location>
        <begin position="108"/>
        <end position="131"/>
    </location>
</feature>
<proteinExistence type="predicted"/>
<protein>
    <submittedName>
        <fullName evidence="2">DUF4013 domain-containing protein</fullName>
    </submittedName>
</protein>
<feature type="transmembrane region" description="Helical" evidence="1">
    <location>
        <begin position="162"/>
        <end position="180"/>
    </location>
</feature>
<dbReference type="AlphaFoldDB" id="A0A6B0T423"/>
<dbReference type="RefSeq" id="WP_159671314.1">
    <property type="nucleotide sequence ID" value="NZ_WUUS01000017.1"/>
</dbReference>
<dbReference type="OrthoDB" id="107590at2157"/>